<dbReference type="EMBL" id="AHJE01000140">
    <property type="protein sequence ID" value="EHP38213.1"/>
    <property type="molecule type" value="Genomic_DNA"/>
</dbReference>
<protein>
    <submittedName>
        <fullName evidence="2">Amidase</fullName>
    </submittedName>
</protein>
<dbReference type="InterPro" id="IPR000120">
    <property type="entry name" value="Amidase"/>
</dbReference>
<feature type="domain" description="Amidase" evidence="1">
    <location>
        <begin position="2"/>
        <end position="74"/>
    </location>
</feature>
<dbReference type="SUPFAM" id="SSF75304">
    <property type="entry name" value="Amidase signature (AS) enzymes"/>
    <property type="match status" value="1"/>
</dbReference>
<gene>
    <name evidence="2" type="ORF">OR16_38579</name>
</gene>
<dbReference type="InterPro" id="IPR023631">
    <property type="entry name" value="Amidase_dom"/>
</dbReference>
<dbReference type="Proteomes" id="UP000005808">
    <property type="component" value="Unassembled WGS sequence"/>
</dbReference>
<dbReference type="InterPro" id="IPR036928">
    <property type="entry name" value="AS_sf"/>
</dbReference>
<dbReference type="AlphaFoldDB" id="H1SH22"/>
<proteinExistence type="predicted"/>
<name>H1SH22_9BURK</name>
<organism evidence="2 3">
    <name type="scientific">Cupriavidus basilensis OR16</name>
    <dbReference type="NCBI Taxonomy" id="1127483"/>
    <lineage>
        <taxon>Bacteria</taxon>
        <taxon>Pseudomonadati</taxon>
        <taxon>Pseudomonadota</taxon>
        <taxon>Betaproteobacteria</taxon>
        <taxon>Burkholderiales</taxon>
        <taxon>Burkholderiaceae</taxon>
        <taxon>Cupriavidus</taxon>
    </lineage>
</organism>
<sequence>MLVAPSVAVPTPRIASVAQDAAQAVRVTTSLLRANRCISYLGLPAVSLPVGFTPDGLPVGLQLIGRPWAEGALLAACAAFQQATHWHQIEPVLDGPEVAGIGAEPGNG</sequence>
<dbReference type="Gene3D" id="3.90.1300.10">
    <property type="entry name" value="Amidase signature (AS) domain"/>
    <property type="match status" value="1"/>
</dbReference>
<dbReference type="Pfam" id="PF01425">
    <property type="entry name" value="Amidase"/>
    <property type="match status" value="1"/>
</dbReference>
<dbReference type="PANTHER" id="PTHR11895:SF176">
    <property type="entry name" value="AMIDASE AMID-RELATED"/>
    <property type="match status" value="1"/>
</dbReference>
<dbReference type="GO" id="GO:0003824">
    <property type="term" value="F:catalytic activity"/>
    <property type="evidence" value="ECO:0007669"/>
    <property type="project" value="InterPro"/>
</dbReference>
<comment type="caution">
    <text evidence="2">The sequence shown here is derived from an EMBL/GenBank/DDBJ whole genome shotgun (WGS) entry which is preliminary data.</text>
</comment>
<evidence type="ECO:0000259" key="1">
    <source>
        <dbReference type="Pfam" id="PF01425"/>
    </source>
</evidence>
<accession>H1SH22</accession>
<dbReference type="PATRIC" id="fig|1127483.3.peg.7685"/>
<reference evidence="2 3" key="1">
    <citation type="journal article" date="2012" name="J. Bacteriol.">
        <title>De Novo Genome Project of Cupriavidus basilensis OR16.</title>
        <authorList>
            <person name="Cserhati M."/>
            <person name="Kriszt B."/>
            <person name="Szoboszlay S."/>
            <person name="Toth A."/>
            <person name="Szabo I."/>
            <person name="Tancsics A."/>
            <person name="Nagy I."/>
            <person name="Horvath B."/>
            <person name="Nagy I."/>
            <person name="Kukolya J."/>
        </authorList>
    </citation>
    <scope>NUCLEOTIDE SEQUENCE [LARGE SCALE GENOMIC DNA]</scope>
    <source>
        <strain evidence="2 3">OR16</strain>
    </source>
</reference>
<dbReference type="PANTHER" id="PTHR11895">
    <property type="entry name" value="TRANSAMIDASE"/>
    <property type="match status" value="1"/>
</dbReference>
<evidence type="ECO:0000313" key="2">
    <source>
        <dbReference type="EMBL" id="EHP38213.1"/>
    </source>
</evidence>
<evidence type="ECO:0000313" key="3">
    <source>
        <dbReference type="Proteomes" id="UP000005808"/>
    </source>
</evidence>